<dbReference type="InterPro" id="IPR016039">
    <property type="entry name" value="Thiolase-like"/>
</dbReference>
<feature type="domain" description="Beta-ketoacyl-[acyl-carrier-protein] synthase III N-terminal" evidence="4">
    <location>
        <begin position="123"/>
        <end position="200"/>
    </location>
</feature>
<dbReference type="RefSeq" id="WP_103565179.1">
    <property type="nucleotide sequence ID" value="NZ_MTBP01000003.1"/>
</dbReference>
<reference evidence="5 6" key="1">
    <citation type="journal article" date="2017" name="Chemistry">
        <title>Isolation, Biosynthesis and Chemical Modifications of Rubterolones A-F: Rare Tropolone Alkaloids from Actinomadura sp. 5-2.</title>
        <authorList>
            <person name="Guo H."/>
            <person name="Benndorf R."/>
            <person name="Leichnitz D."/>
            <person name="Klassen J.L."/>
            <person name="Vollmers J."/>
            <person name="Gorls H."/>
            <person name="Steinacker M."/>
            <person name="Weigel C."/>
            <person name="Dahse H.M."/>
            <person name="Kaster A.K."/>
            <person name="de Beer Z.W."/>
            <person name="Poulsen M."/>
            <person name="Beemelmanns C."/>
        </authorList>
    </citation>
    <scope>NUCLEOTIDE SEQUENCE [LARGE SCALE GENOMIC DNA]</scope>
    <source>
        <strain evidence="5 6">5-2</strain>
    </source>
</reference>
<dbReference type="PANTHER" id="PTHR34069">
    <property type="entry name" value="3-OXOACYL-[ACYL-CARRIER-PROTEIN] SYNTHASE 3"/>
    <property type="match status" value="1"/>
</dbReference>
<comment type="caution">
    <text evidence="5">The sequence shown here is derived from an EMBL/GenBank/DDBJ whole genome shotgun (WGS) entry which is preliminary data.</text>
</comment>
<dbReference type="CDD" id="cd00830">
    <property type="entry name" value="KAS_III"/>
    <property type="match status" value="1"/>
</dbReference>
<dbReference type="GO" id="GO:0006633">
    <property type="term" value="P:fatty acid biosynthetic process"/>
    <property type="evidence" value="ECO:0007669"/>
    <property type="project" value="InterPro"/>
</dbReference>
<accession>A0A2P4UEW3</accession>
<evidence type="ECO:0000256" key="2">
    <source>
        <dbReference type="ARBA" id="ARBA00023315"/>
    </source>
</evidence>
<dbReference type="PANTHER" id="PTHR34069:SF2">
    <property type="entry name" value="BETA-KETOACYL-[ACYL-CARRIER-PROTEIN] SYNTHASE III"/>
    <property type="match status" value="1"/>
</dbReference>
<protein>
    <submittedName>
        <fullName evidence="5">3-oxoacyl-[acyl-carrier-protein] synthase 3</fullName>
        <ecNumber evidence="5">2.3.1.180</ecNumber>
    </submittedName>
</protein>
<feature type="domain" description="Beta-ketoacyl-[acyl-carrier-protein] synthase III C-terminal" evidence="3">
    <location>
        <begin position="249"/>
        <end position="337"/>
    </location>
</feature>
<dbReference type="GO" id="GO:0044550">
    <property type="term" value="P:secondary metabolite biosynthetic process"/>
    <property type="evidence" value="ECO:0007669"/>
    <property type="project" value="TreeGrafter"/>
</dbReference>
<proteinExistence type="predicted"/>
<keyword evidence="2 5" id="KW-0012">Acyltransferase</keyword>
<evidence type="ECO:0000313" key="5">
    <source>
        <dbReference type="EMBL" id="POM23579.1"/>
    </source>
</evidence>
<dbReference type="Pfam" id="PF08545">
    <property type="entry name" value="ACP_syn_III"/>
    <property type="match status" value="1"/>
</dbReference>
<keyword evidence="6" id="KW-1185">Reference proteome</keyword>
<evidence type="ECO:0000256" key="1">
    <source>
        <dbReference type="ARBA" id="ARBA00022679"/>
    </source>
</evidence>
<dbReference type="GO" id="GO:0004315">
    <property type="term" value="F:3-oxoacyl-[acyl-carrier-protein] synthase activity"/>
    <property type="evidence" value="ECO:0007669"/>
    <property type="project" value="InterPro"/>
</dbReference>
<evidence type="ECO:0000313" key="6">
    <source>
        <dbReference type="Proteomes" id="UP000242367"/>
    </source>
</evidence>
<dbReference type="AlphaFoldDB" id="A0A2P4UEW3"/>
<dbReference type="InterPro" id="IPR013751">
    <property type="entry name" value="ACP_syn_III_N"/>
</dbReference>
<dbReference type="EMBL" id="MTBP01000003">
    <property type="protein sequence ID" value="POM23579.1"/>
    <property type="molecule type" value="Genomic_DNA"/>
</dbReference>
<dbReference type="InterPro" id="IPR013747">
    <property type="entry name" value="ACP_syn_III_C"/>
</dbReference>
<dbReference type="GO" id="GO:0033818">
    <property type="term" value="F:beta-ketoacyl-acyl-carrier-protein synthase III activity"/>
    <property type="evidence" value="ECO:0007669"/>
    <property type="project" value="UniProtKB-EC"/>
</dbReference>
<dbReference type="EC" id="2.3.1.180" evidence="5"/>
<keyword evidence="1 5" id="KW-0808">Transferase</keyword>
<dbReference type="NCBIfam" id="NF006829">
    <property type="entry name" value="PRK09352.1"/>
    <property type="match status" value="1"/>
</dbReference>
<dbReference type="Pfam" id="PF08541">
    <property type="entry name" value="ACP_syn_III_C"/>
    <property type="match status" value="1"/>
</dbReference>
<evidence type="ECO:0000259" key="4">
    <source>
        <dbReference type="Pfam" id="PF08545"/>
    </source>
</evidence>
<evidence type="ECO:0000259" key="3">
    <source>
        <dbReference type="Pfam" id="PF08541"/>
    </source>
</evidence>
<name>A0A2P4UEW3_9ACTN</name>
<sequence>MTADPIPTGVLARPMPGRPSALRGFGAYRPARVVENAEITDHLGITPDWVRSRTGIERRGRAAADETIVEMAFRAGTRALARAGVKADDLGSVLLATMTNIRQVPCLAPAVARELGASRAGGYDVNAACGGFSLALTAATGHIAAGHADHVLVVAAERTSDIIDAGDRGTSALFGDGAAAAVVSAADRPGFGPVVWGTEGTAEDLFTLAPDLTGSRDEHVTRPRARMRGQALYLWASTAPAPIVEEAMRAAGVSWNDVAAFVPHQANARITRALVDALRPPPHVVVADSVRHDGNTGAASIPLAIERLLSTERVRSGDLAVLMGFGVGLTWAAQVVRLP</sequence>
<organism evidence="5 6">
    <name type="scientific">Actinomadura rubteroloni</name>
    <dbReference type="NCBI Taxonomy" id="1926885"/>
    <lineage>
        <taxon>Bacteria</taxon>
        <taxon>Bacillati</taxon>
        <taxon>Actinomycetota</taxon>
        <taxon>Actinomycetes</taxon>
        <taxon>Streptosporangiales</taxon>
        <taxon>Thermomonosporaceae</taxon>
        <taxon>Actinomadura</taxon>
    </lineage>
</organism>
<dbReference type="Gene3D" id="3.40.47.10">
    <property type="match status" value="1"/>
</dbReference>
<gene>
    <name evidence="5" type="primary">fabH_4</name>
    <name evidence="5" type="ORF">BTM25_47340</name>
</gene>
<dbReference type="SUPFAM" id="SSF53901">
    <property type="entry name" value="Thiolase-like"/>
    <property type="match status" value="1"/>
</dbReference>
<dbReference type="Proteomes" id="UP000242367">
    <property type="component" value="Unassembled WGS sequence"/>
</dbReference>